<dbReference type="InterPro" id="IPR007810">
    <property type="entry name" value="Pep3/Vps18_beta-prop"/>
</dbReference>
<feature type="compositionally biased region" description="Polar residues" evidence="1">
    <location>
        <begin position="33"/>
        <end position="42"/>
    </location>
</feature>
<name>A0A1D3CZ42_9EIME</name>
<accession>A0A1D3CZ42</accession>
<organism evidence="3 4">
    <name type="scientific">Cyclospora cayetanensis</name>
    <dbReference type="NCBI Taxonomy" id="88456"/>
    <lineage>
        <taxon>Eukaryota</taxon>
        <taxon>Sar</taxon>
        <taxon>Alveolata</taxon>
        <taxon>Apicomplexa</taxon>
        <taxon>Conoidasida</taxon>
        <taxon>Coccidia</taxon>
        <taxon>Eucoccidiorida</taxon>
        <taxon>Eimeriorina</taxon>
        <taxon>Eimeriidae</taxon>
        <taxon>Cyclospora</taxon>
    </lineage>
</organism>
<gene>
    <name evidence="3" type="ORF">cyc_05819</name>
</gene>
<evidence type="ECO:0000259" key="2">
    <source>
        <dbReference type="Pfam" id="PF05131"/>
    </source>
</evidence>
<evidence type="ECO:0000313" key="3">
    <source>
        <dbReference type="EMBL" id="OEH76464.1"/>
    </source>
</evidence>
<feature type="region of interest" description="Disordered" evidence="1">
    <location>
        <begin position="1"/>
        <end position="42"/>
    </location>
</feature>
<protein>
    <submittedName>
        <fullName evidence="3">Vacuolar protein sorting</fullName>
    </submittedName>
</protein>
<dbReference type="VEuPathDB" id="ToxoDB:cyc_05819"/>
<keyword evidence="4" id="KW-1185">Reference proteome</keyword>
<evidence type="ECO:0000313" key="4">
    <source>
        <dbReference type="Proteomes" id="UP000095192"/>
    </source>
</evidence>
<dbReference type="VEuPathDB" id="ToxoDB:LOC34622115"/>
<dbReference type="Proteomes" id="UP000095192">
    <property type="component" value="Unassembled WGS sequence"/>
</dbReference>
<sequence length="510" mass="53162">MLAAGWGGGALGAPKGPDTDSSGLASGTAPIQPHNSSSSEAPSLQLRILRLGGGGPPSLHAKGGAAAAATAAGCTYIATVDGSLIRTDGDGQQVQTIEFPTFKEQLQLRRLFLSPSGAHLVAAAANGVTVYVHRATRTAVPLQRLKGKILECICWRPDTGDESTGTFLLGTRCGCIMECTVAGGKERHLRLLMQLPKSSPALDISVVSVGAGSESCVAVLVATDSELLCFQGVGGVAAAFSSNPNKNPPAALSEAVAYEVSSGSAAGPAATANASSSLAVDRTSSTDPQTAVFTVYWLTPLAPGHRPSPQQVVLFTWLLRLLLQQLNSIDAEALRAASPPLPPKTSAAAAETNVALEPSVATGGSSNEAALGEALQRTQQEIRHLLTEFKHVDELHSSGRTGLLRDFLLMRGDEETCARLFLNSAQYRDALAGVSTALLLLLAEAPDVSEEDLTSVIATQGNGGGGFDALLCLRHCQEKNRRRGVILLYVHLKRYQASQRLQGSAYANPF</sequence>
<dbReference type="Pfam" id="PF05131">
    <property type="entry name" value="Pep3_Vps18"/>
    <property type="match status" value="1"/>
</dbReference>
<evidence type="ECO:0000256" key="1">
    <source>
        <dbReference type="SAM" id="MobiDB-lite"/>
    </source>
</evidence>
<dbReference type="SUPFAM" id="SSF75011">
    <property type="entry name" value="3-carboxy-cis,cis-mucoante lactonizing enzyme"/>
    <property type="match status" value="1"/>
</dbReference>
<feature type="compositionally biased region" description="Gly residues" evidence="1">
    <location>
        <begin position="1"/>
        <end position="11"/>
    </location>
</feature>
<comment type="caution">
    <text evidence="3">The sequence shown here is derived from an EMBL/GenBank/DDBJ whole genome shotgun (WGS) entry which is preliminary data.</text>
</comment>
<reference evidence="3 4" key="1">
    <citation type="journal article" date="2016" name="BMC Genomics">
        <title>Comparative genomics reveals Cyclospora cayetanensis possesses coccidia-like metabolism and invasion components but unique surface antigens.</title>
        <authorList>
            <person name="Liu S."/>
            <person name="Wang L."/>
            <person name="Zheng H."/>
            <person name="Xu Z."/>
            <person name="Roellig D.M."/>
            <person name="Li N."/>
            <person name="Frace M.A."/>
            <person name="Tang K."/>
            <person name="Arrowood M.J."/>
            <person name="Moss D.M."/>
            <person name="Zhang L."/>
            <person name="Feng Y."/>
            <person name="Xiao L."/>
        </authorList>
    </citation>
    <scope>NUCLEOTIDE SEQUENCE [LARGE SCALE GENOMIC DNA]</scope>
    <source>
        <strain evidence="3 4">CHN_HEN01</strain>
    </source>
</reference>
<dbReference type="InParanoid" id="A0A1D3CZ42"/>
<proteinExistence type="predicted"/>
<feature type="domain" description="Pep3/Vps18 beta-propeller" evidence="2">
    <location>
        <begin position="76"/>
        <end position="233"/>
    </location>
</feature>
<dbReference type="AlphaFoldDB" id="A0A1D3CZ42"/>
<dbReference type="EMBL" id="JROU02001453">
    <property type="protein sequence ID" value="OEH76464.1"/>
    <property type="molecule type" value="Genomic_DNA"/>
</dbReference>